<organism evidence="1 2">
    <name type="scientific">Neoaquamicrobium sediminum</name>
    <dbReference type="NCBI Taxonomy" id="1849104"/>
    <lineage>
        <taxon>Bacteria</taxon>
        <taxon>Pseudomonadati</taxon>
        <taxon>Pseudomonadota</taxon>
        <taxon>Alphaproteobacteria</taxon>
        <taxon>Hyphomicrobiales</taxon>
        <taxon>Phyllobacteriaceae</taxon>
        <taxon>Neoaquamicrobium</taxon>
    </lineage>
</organism>
<comment type="caution">
    <text evidence="1">The sequence shown here is derived from an EMBL/GenBank/DDBJ whole genome shotgun (WGS) entry which is preliminary data.</text>
</comment>
<dbReference type="Proteomes" id="UP001559025">
    <property type="component" value="Unassembled WGS sequence"/>
</dbReference>
<name>A0ABV3WVC4_9HYPH</name>
<proteinExistence type="predicted"/>
<reference evidence="1 2" key="1">
    <citation type="submission" date="2024-01" db="EMBL/GenBank/DDBJ databases">
        <title>New evidence supports the origin of RcGTA from prophage.</title>
        <authorList>
            <person name="Xu Y."/>
            <person name="Liu B."/>
            <person name="Chen F."/>
        </authorList>
    </citation>
    <scope>NUCLEOTIDE SEQUENCE [LARGE SCALE GENOMIC DNA]</scope>
    <source>
        <strain evidence="1 2">CBW1107-2</strain>
    </source>
</reference>
<evidence type="ECO:0000313" key="1">
    <source>
        <dbReference type="EMBL" id="MEX4008642.1"/>
    </source>
</evidence>
<dbReference type="RefSeq" id="WP_368803636.1">
    <property type="nucleotide sequence ID" value="NZ_JAZHFV010000004.1"/>
</dbReference>
<accession>A0ABV3WVC4</accession>
<dbReference type="Pfam" id="PF11927">
    <property type="entry name" value="HODM_asu-like"/>
    <property type="match status" value="2"/>
</dbReference>
<dbReference type="EMBL" id="JAZHFV010000004">
    <property type="protein sequence ID" value="MEX4008642.1"/>
    <property type="molecule type" value="Genomic_DNA"/>
</dbReference>
<protein>
    <submittedName>
        <fullName evidence="1">DUF3445 domain-containing protein</fullName>
    </submittedName>
</protein>
<dbReference type="InterPro" id="IPR021848">
    <property type="entry name" value="HODM_asu-like"/>
</dbReference>
<sequence length="297" mass="33261">MTFAHTPYDGSSQPFTIGLKPLDPAAWLDVDAHYGPYLAEKQRLFSERPDDVFAAEADTREAQQEVAELVAAHMDAHFPQLGLPALDPADPPLKAASLMVQEDLVLMRKGEDGWRLAAASLCFPSSWSLAEKFGRPLADVHEPVPRFGRDTRNAELIERMFDKLQGQVVLRWNWSLQNNPALYHPLSNAEREVRASDSPTRFSELDPAASAFIRVERQTLRKLPRSGDILFTIRIFLDPMKRLSEHPDRKRLAGSFADQLAGLDPEQLEYKGLSAERDRLAAALRAIAEREAGTHAT</sequence>
<gene>
    <name evidence="1" type="ORF">V1479_15115</name>
</gene>
<evidence type="ECO:0000313" key="2">
    <source>
        <dbReference type="Proteomes" id="UP001559025"/>
    </source>
</evidence>
<keyword evidence="2" id="KW-1185">Reference proteome</keyword>